<name>A0ABS7BNX5_9SPHN</name>
<keyword evidence="1" id="KW-0732">Signal</keyword>
<sequence length="232" mass="24680">MLGVAGGIAAGALATPAAAADDAAERRLHEDWPWLGRYAADNRRLIEARAKVGIVFLGDSITEGWGSKRPGFFTPGRVNRGIGGQTTPQMVLRVMADVVALRPRALHLMAGTNDIAGNTGPMTPQQTRDNVTAMIQLARANRIEVLLGAIPPAANFPWRPGLETVAPIRAFNAWAREAAPRLGARFVDYTPVLADAAGGMRAGLAYDGVHPTERGYDAMATVIEPVLRGLKL</sequence>
<dbReference type="PANTHER" id="PTHR30383">
    <property type="entry name" value="THIOESTERASE 1/PROTEASE 1/LYSOPHOSPHOLIPASE L1"/>
    <property type="match status" value="1"/>
</dbReference>
<evidence type="ECO:0000256" key="1">
    <source>
        <dbReference type="SAM" id="SignalP"/>
    </source>
</evidence>
<proteinExistence type="predicted"/>
<feature type="signal peptide" evidence="1">
    <location>
        <begin position="1"/>
        <end position="19"/>
    </location>
</feature>
<dbReference type="PANTHER" id="PTHR30383:SF5">
    <property type="entry name" value="SGNH HYDROLASE-TYPE ESTERASE DOMAIN-CONTAINING PROTEIN"/>
    <property type="match status" value="1"/>
</dbReference>
<dbReference type="InterPro" id="IPR036514">
    <property type="entry name" value="SGNH_hydro_sf"/>
</dbReference>
<dbReference type="InterPro" id="IPR051532">
    <property type="entry name" value="Ester_Hydrolysis_Enzymes"/>
</dbReference>
<reference evidence="3 4" key="1">
    <citation type="submission" date="2021-07" db="EMBL/GenBank/DDBJ databases">
        <title>Sphingomonas sp.</title>
        <authorList>
            <person name="Feng G."/>
            <person name="Li J."/>
            <person name="Pan M."/>
        </authorList>
    </citation>
    <scope>NUCLEOTIDE SEQUENCE [LARGE SCALE GENOMIC DNA]</scope>
    <source>
        <strain evidence="3 4">RRHST34</strain>
    </source>
</reference>
<dbReference type="Proteomes" id="UP000759103">
    <property type="component" value="Unassembled WGS sequence"/>
</dbReference>
<comment type="caution">
    <text evidence="3">The sequence shown here is derived from an EMBL/GenBank/DDBJ whole genome shotgun (WGS) entry which is preliminary data.</text>
</comment>
<dbReference type="Pfam" id="PF13472">
    <property type="entry name" value="Lipase_GDSL_2"/>
    <property type="match status" value="1"/>
</dbReference>
<protein>
    <submittedName>
        <fullName evidence="3">GDSL family lipase</fullName>
    </submittedName>
</protein>
<dbReference type="Gene3D" id="3.40.50.1110">
    <property type="entry name" value="SGNH hydrolase"/>
    <property type="match status" value="1"/>
</dbReference>
<feature type="domain" description="SGNH hydrolase-type esterase" evidence="2">
    <location>
        <begin position="56"/>
        <end position="218"/>
    </location>
</feature>
<dbReference type="EMBL" id="JAHXZN010000003">
    <property type="protein sequence ID" value="MBW6531215.1"/>
    <property type="molecule type" value="Genomic_DNA"/>
</dbReference>
<evidence type="ECO:0000259" key="2">
    <source>
        <dbReference type="Pfam" id="PF13472"/>
    </source>
</evidence>
<gene>
    <name evidence="3" type="ORF">KZ820_10760</name>
</gene>
<feature type="chain" id="PRO_5045914690" evidence="1">
    <location>
        <begin position="20"/>
        <end position="232"/>
    </location>
</feature>
<dbReference type="SUPFAM" id="SSF52266">
    <property type="entry name" value="SGNH hydrolase"/>
    <property type="match status" value="1"/>
</dbReference>
<organism evidence="3 4">
    <name type="scientific">Sphingomonas citri</name>
    <dbReference type="NCBI Taxonomy" id="2862499"/>
    <lineage>
        <taxon>Bacteria</taxon>
        <taxon>Pseudomonadati</taxon>
        <taxon>Pseudomonadota</taxon>
        <taxon>Alphaproteobacteria</taxon>
        <taxon>Sphingomonadales</taxon>
        <taxon>Sphingomonadaceae</taxon>
        <taxon>Sphingomonas</taxon>
    </lineage>
</organism>
<evidence type="ECO:0000313" key="3">
    <source>
        <dbReference type="EMBL" id="MBW6531215.1"/>
    </source>
</evidence>
<keyword evidence="4" id="KW-1185">Reference proteome</keyword>
<evidence type="ECO:0000313" key="4">
    <source>
        <dbReference type="Proteomes" id="UP000759103"/>
    </source>
</evidence>
<dbReference type="InterPro" id="IPR013830">
    <property type="entry name" value="SGNH_hydro"/>
</dbReference>
<accession>A0ABS7BNX5</accession>